<dbReference type="Proteomes" id="UP000253961">
    <property type="component" value="Unassembled WGS sequence"/>
</dbReference>
<dbReference type="InterPro" id="IPR001466">
    <property type="entry name" value="Beta-lactam-related"/>
</dbReference>
<evidence type="ECO:0000313" key="4">
    <source>
        <dbReference type="Proteomes" id="UP000253961"/>
    </source>
</evidence>
<dbReference type="PANTHER" id="PTHR43283:SF18">
    <property type="match status" value="1"/>
</dbReference>
<dbReference type="InterPro" id="IPR050789">
    <property type="entry name" value="Diverse_Enzym_Activities"/>
</dbReference>
<keyword evidence="4" id="KW-1185">Reference proteome</keyword>
<proteinExistence type="predicted"/>
<keyword evidence="1" id="KW-0732">Signal</keyword>
<gene>
    <name evidence="3" type="ORF">DU508_08500</name>
</gene>
<protein>
    <submittedName>
        <fullName evidence="3">Class A beta-lactamase-related serine hydrolase</fullName>
    </submittedName>
</protein>
<dbReference type="RefSeq" id="WP_115402389.1">
    <property type="nucleotide sequence ID" value="NZ_QPKV01000003.1"/>
</dbReference>
<name>A0A369Q2F8_9SPHI</name>
<dbReference type="InterPro" id="IPR012338">
    <property type="entry name" value="Beta-lactam/transpept-like"/>
</dbReference>
<dbReference type="SUPFAM" id="SSF56601">
    <property type="entry name" value="beta-lactamase/transpeptidase-like"/>
    <property type="match status" value="1"/>
</dbReference>
<comment type="caution">
    <text evidence="3">The sequence shown here is derived from an EMBL/GenBank/DDBJ whole genome shotgun (WGS) entry which is preliminary data.</text>
</comment>
<evidence type="ECO:0000259" key="2">
    <source>
        <dbReference type="Pfam" id="PF00144"/>
    </source>
</evidence>
<dbReference type="AlphaFoldDB" id="A0A369Q2F8"/>
<keyword evidence="3" id="KW-0378">Hydrolase</keyword>
<organism evidence="3 4">
    <name type="scientific">Pedobacter chinensis</name>
    <dbReference type="NCBI Taxonomy" id="2282421"/>
    <lineage>
        <taxon>Bacteria</taxon>
        <taxon>Pseudomonadati</taxon>
        <taxon>Bacteroidota</taxon>
        <taxon>Sphingobacteriia</taxon>
        <taxon>Sphingobacteriales</taxon>
        <taxon>Sphingobacteriaceae</taxon>
        <taxon>Pedobacter</taxon>
    </lineage>
</organism>
<evidence type="ECO:0000313" key="3">
    <source>
        <dbReference type="EMBL" id="RDC57216.1"/>
    </source>
</evidence>
<dbReference type="Gene3D" id="3.40.710.10">
    <property type="entry name" value="DD-peptidase/beta-lactamase superfamily"/>
    <property type="match status" value="1"/>
</dbReference>
<dbReference type="Pfam" id="PF00144">
    <property type="entry name" value="Beta-lactamase"/>
    <property type="match status" value="1"/>
</dbReference>
<evidence type="ECO:0000256" key="1">
    <source>
        <dbReference type="SAM" id="SignalP"/>
    </source>
</evidence>
<feature type="chain" id="PRO_5016934858" evidence="1">
    <location>
        <begin position="24"/>
        <end position="348"/>
    </location>
</feature>
<dbReference type="GO" id="GO:0016787">
    <property type="term" value="F:hydrolase activity"/>
    <property type="evidence" value="ECO:0007669"/>
    <property type="project" value="UniProtKB-KW"/>
</dbReference>
<dbReference type="EMBL" id="QPKV01000003">
    <property type="protein sequence ID" value="RDC57216.1"/>
    <property type="molecule type" value="Genomic_DNA"/>
</dbReference>
<reference evidence="3 4" key="1">
    <citation type="submission" date="2018-07" db="EMBL/GenBank/DDBJ databases">
        <title>Pedobacter sp. nov., isolated from soil.</title>
        <authorList>
            <person name="Zhou L.Y."/>
            <person name="Du Z.J."/>
        </authorList>
    </citation>
    <scope>NUCLEOTIDE SEQUENCE [LARGE SCALE GENOMIC DNA]</scope>
    <source>
        <strain evidence="3 4">JDX94</strain>
    </source>
</reference>
<dbReference type="OrthoDB" id="1357763at2"/>
<dbReference type="PANTHER" id="PTHR43283">
    <property type="entry name" value="BETA-LACTAMASE-RELATED"/>
    <property type="match status" value="1"/>
</dbReference>
<feature type="signal peptide" evidence="1">
    <location>
        <begin position="1"/>
        <end position="23"/>
    </location>
</feature>
<feature type="domain" description="Beta-lactamase-related" evidence="2">
    <location>
        <begin position="28"/>
        <end position="323"/>
    </location>
</feature>
<accession>A0A369Q2F8</accession>
<sequence length="348" mass="38343">MKSPMLFFLLFCGHFYIIAPGHAQSVQLDSTILAMMAENKVPCVGLAVIRNGQLHSVKVYGELAKGIKAPKNAVFNVASMTKPVVAMLVLRLANTNKWNLDEPLSNYFTDPDVRDDPRSKNLTTRHVLTHQSGFVNWRWLHPSKKLTFDADPGTRFGYSGEGFEYLRKALEKKFNKPLTRLVQEEIFGPLHMTDSRLTWDASLESRYAQNHDGDGKASYETVKATTANAADDLLTTAKDYALFCIAVVKGFGLKKEIYADMVNPQVLMRKNMFMGLGWQVIPGLPGGGYVLGHDGGDEGVNTIALFNPSAKDGIVILTNSDNGFAIAPAIVSQSMLNGKQIVEKIMGQ</sequence>